<comment type="caution">
    <text evidence="1">The sequence shown here is derived from an EMBL/GenBank/DDBJ whole genome shotgun (WGS) entry which is preliminary data.</text>
</comment>
<sequence length="65" mass="7426">MNLYYTGEDSGVPTITYPYTKTAVEGTIAAFDETVHKIMRKEFSQRAESPKTCEGCDFRFYCGNR</sequence>
<accession>A0A644YSS9</accession>
<dbReference type="AlphaFoldDB" id="A0A644YSS9"/>
<gene>
    <name evidence="1" type="ORF">SDC9_78122</name>
</gene>
<proteinExistence type="predicted"/>
<organism evidence="1">
    <name type="scientific">bioreactor metagenome</name>
    <dbReference type="NCBI Taxonomy" id="1076179"/>
    <lineage>
        <taxon>unclassified sequences</taxon>
        <taxon>metagenomes</taxon>
        <taxon>ecological metagenomes</taxon>
    </lineage>
</organism>
<protein>
    <recommendedName>
        <fullName evidence="2">PD-(D/E)XK endonuclease-like domain-containing protein</fullName>
    </recommendedName>
</protein>
<name>A0A644YSS9_9ZZZZ</name>
<evidence type="ECO:0008006" key="2">
    <source>
        <dbReference type="Google" id="ProtNLM"/>
    </source>
</evidence>
<reference evidence="1" key="1">
    <citation type="submission" date="2019-08" db="EMBL/GenBank/DDBJ databases">
        <authorList>
            <person name="Kucharzyk K."/>
            <person name="Murdoch R.W."/>
            <person name="Higgins S."/>
            <person name="Loffler F."/>
        </authorList>
    </citation>
    <scope>NUCLEOTIDE SEQUENCE</scope>
</reference>
<evidence type="ECO:0000313" key="1">
    <source>
        <dbReference type="EMBL" id="MPM31566.1"/>
    </source>
</evidence>
<dbReference type="EMBL" id="VSSQ01006111">
    <property type="protein sequence ID" value="MPM31566.1"/>
    <property type="molecule type" value="Genomic_DNA"/>
</dbReference>